<dbReference type="EMBL" id="CM046392">
    <property type="protein sequence ID" value="KAI8554058.1"/>
    <property type="molecule type" value="Genomic_DNA"/>
</dbReference>
<sequence>MALPKFVVIKSASNKTYLQLPYGKNTLLKFKELGSDSKGYKHEVVEAKSEAGLVHIKCCETGKYWTLAGMHSNIVAAEADKPVEDGTSAACTLIKPTLKYIGGVTVVNFQFQRQSKWQYVFVNSMGCLESGENMAEDFIVSDWEKLQRPHPNKSTGTPTGGNAMVEGIEIEDGVFIGGMEARGPGHLSVFGTSFGGGSSAGDGVSVADANIKPGDVPVGVADCGGDATVDAVMMGVIRERSWMRFVDFTEGEIGDARFYTFVGVETPS</sequence>
<keyword evidence="2" id="KW-1185">Reference proteome</keyword>
<protein>
    <submittedName>
        <fullName evidence="1">Uncharacterized protein</fullName>
    </submittedName>
</protein>
<organism evidence="1 2">
    <name type="scientific">Rhododendron molle</name>
    <name type="common">Chinese azalea</name>
    <name type="synonym">Azalea mollis</name>
    <dbReference type="NCBI Taxonomy" id="49168"/>
    <lineage>
        <taxon>Eukaryota</taxon>
        <taxon>Viridiplantae</taxon>
        <taxon>Streptophyta</taxon>
        <taxon>Embryophyta</taxon>
        <taxon>Tracheophyta</taxon>
        <taxon>Spermatophyta</taxon>
        <taxon>Magnoliopsida</taxon>
        <taxon>eudicotyledons</taxon>
        <taxon>Gunneridae</taxon>
        <taxon>Pentapetalae</taxon>
        <taxon>asterids</taxon>
        <taxon>Ericales</taxon>
        <taxon>Ericaceae</taxon>
        <taxon>Ericoideae</taxon>
        <taxon>Rhodoreae</taxon>
        <taxon>Rhododendron</taxon>
    </lineage>
</organism>
<accession>A0ACC0NL04</accession>
<evidence type="ECO:0000313" key="2">
    <source>
        <dbReference type="Proteomes" id="UP001062846"/>
    </source>
</evidence>
<proteinExistence type="predicted"/>
<reference evidence="1" key="1">
    <citation type="submission" date="2022-02" db="EMBL/GenBank/DDBJ databases">
        <title>Plant Genome Project.</title>
        <authorList>
            <person name="Zhang R.-G."/>
        </authorList>
    </citation>
    <scope>NUCLEOTIDE SEQUENCE</scope>
    <source>
        <strain evidence="1">AT1</strain>
    </source>
</reference>
<comment type="caution">
    <text evidence="1">The sequence shown here is derived from an EMBL/GenBank/DDBJ whole genome shotgun (WGS) entry which is preliminary data.</text>
</comment>
<name>A0ACC0NL04_RHOML</name>
<gene>
    <name evidence="1" type="ORF">RHMOL_Rhmol05G0068100</name>
</gene>
<evidence type="ECO:0000313" key="1">
    <source>
        <dbReference type="EMBL" id="KAI8554058.1"/>
    </source>
</evidence>
<dbReference type="Proteomes" id="UP001062846">
    <property type="component" value="Chromosome 5"/>
</dbReference>